<dbReference type="InterPro" id="IPR020845">
    <property type="entry name" value="AMP-binding_CS"/>
</dbReference>
<dbReference type="Gene3D" id="3.30.300.30">
    <property type="match status" value="1"/>
</dbReference>
<name>A0A4R3V550_9BURK</name>
<evidence type="ECO:0000313" key="3">
    <source>
        <dbReference type="EMBL" id="TCU98920.1"/>
    </source>
</evidence>
<gene>
    <name evidence="3" type="ORF">EV686_10414</name>
</gene>
<reference evidence="3 4" key="1">
    <citation type="submission" date="2019-03" db="EMBL/GenBank/DDBJ databases">
        <title>Genomic Encyclopedia of Type Strains, Phase IV (KMG-IV): sequencing the most valuable type-strain genomes for metagenomic binning, comparative biology and taxonomic classification.</title>
        <authorList>
            <person name="Goeker M."/>
        </authorList>
    </citation>
    <scope>NUCLEOTIDE SEQUENCE [LARGE SCALE GENOMIC DNA]</scope>
    <source>
        <strain evidence="3 4">DSM 100048</strain>
    </source>
</reference>
<dbReference type="Pfam" id="PF13193">
    <property type="entry name" value="AMP-binding_C"/>
    <property type="match status" value="1"/>
</dbReference>
<dbReference type="PANTHER" id="PTHR43767">
    <property type="entry name" value="LONG-CHAIN-FATTY-ACID--COA LIGASE"/>
    <property type="match status" value="1"/>
</dbReference>
<organism evidence="3 4">
    <name type="scientific">Paracandidimonas soli</name>
    <dbReference type="NCBI Taxonomy" id="1917182"/>
    <lineage>
        <taxon>Bacteria</taxon>
        <taxon>Pseudomonadati</taxon>
        <taxon>Pseudomonadota</taxon>
        <taxon>Betaproteobacteria</taxon>
        <taxon>Burkholderiales</taxon>
        <taxon>Alcaligenaceae</taxon>
        <taxon>Paracandidimonas</taxon>
    </lineage>
</organism>
<dbReference type="Proteomes" id="UP000294692">
    <property type="component" value="Unassembled WGS sequence"/>
</dbReference>
<accession>A0A4R3V550</accession>
<dbReference type="AlphaFoldDB" id="A0A4R3V550"/>
<keyword evidence="3" id="KW-0436">Ligase</keyword>
<evidence type="ECO:0000313" key="4">
    <source>
        <dbReference type="Proteomes" id="UP000294692"/>
    </source>
</evidence>
<dbReference type="GO" id="GO:0016878">
    <property type="term" value="F:acid-thiol ligase activity"/>
    <property type="evidence" value="ECO:0007669"/>
    <property type="project" value="UniProtKB-ARBA"/>
</dbReference>
<feature type="domain" description="AMP-binding enzyme C-terminal" evidence="2">
    <location>
        <begin position="419"/>
        <end position="497"/>
    </location>
</feature>
<dbReference type="RefSeq" id="WP_165972562.1">
    <property type="nucleotide sequence ID" value="NZ_JBHRVM010000001.1"/>
</dbReference>
<dbReference type="Pfam" id="PF00501">
    <property type="entry name" value="AMP-binding"/>
    <property type="match status" value="1"/>
</dbReference>
<sequence>MEIPFTNIGHLVDHAAVQYRDRLFWQSIDDDVSLTFAGLASDSVSVARALHGIGARKGDHIAVMMPSVPEFFIVWVAIARLGAVAVPINYQYTVAELEYVLKDSNTRFMVVEHERIGLIDELNAGGKALIPEDRIVLHGGSRKGMHDWTALLEAGRISDVEMPAVALDDLLTIQYTSGTTGFPKGCMLPHDYWLVLGAVRSGQFGLPHRLLVDKPLSYMGGIWRLLMCLFLGATGCVARRFTLSGMQQRIVDNEIDFFSVTDPVAKLPDHPGIAGMKFTCITASGLNKDAHLAIEKKYGAPVREMYGMTEIGSATYVRYDDAAMSGSGSCGKVAPLRECRVVGPDGKDVAPNVPGELWVRGRGLFKGYYNKEEATRAAFAGDWFRTGDVFRQDENGYFYILGRIKDSIRRSGENISSHEVAAAVTSHPGVLEVAVVGVPDAFRGEEVKAFILLQPGIDEKDVAPDRIIGHCEGLLAAFKVPRYLQYVPSLPRTSSGKIAINALKTEEAFTKGPVFDRTQNKWI</sequence>
<comment type="caution">
    <text evidence="3">The sequence shown here is derived from an EMBL/GenBank/DDBJ whole genome shotgun (WGS) entry which is preliminary data.</text>
</comment>
<dbReference type="InterPro" id="IPR000873">
    <property type="entry name" value="AMP-dep_synth/lig_dom"/>
</dbReference>
<evidence type="ECO:0000259" key="1">
    <source>
        <dbReference type="Pfam" id="PF00501"/>
    </source>
</evidence>
<proteinExistence type="predicted"/>
<dbReference type="InterPro" id="IPR025110">
    <property type="entry name" value="AMP-bd_C"/>
</dbReference>
<protein>
    <submittedName>
        <fullName evidence="3">Crotonobetaine/carnitine-CoA ligase</fullName>
    </submittedName>
</protein>
<dbReference type="EMBL" id="SMBX01000004">
    <property type="protein sequence ID" value="TCU98920.1"/>
    <property type="molecule type" value="Genomic_DNA"/>
</dbReference>
<dbReference type="InterPro" id="IPR050237">
    <property type="entry name" value="ATP-dep_AMP-bd_enzyme"/>
</dbReference>
<dbReference type="InterPro" id="IPR045851">
    <property type="entry name" value="AMP-bd_C_sf"/>
</dbReference>
<feature type="domain" description="AMP-dependent synthetase/ligase" evidence="1">
    <location>
        <begin position="13"/>
        <end position="369"/>
    </location>
</feature>
<dbReference type="Gene3D" id="3.40.50.12780">
    <property type="entry name" value="N-terminal domain of ligase-like"/>
    <property type="match status" value="1"/>
</dbReference>
<dbReference type="PANTHER" id="PTHR43767:SF1">
    <property type="entry name" value="NONRIBOSOMAL PEPTIDE SYNTHASE PES1 (EUROFUNG)-RELATED"/>
    <property type="match status" value="1"/>
</dbReference>
<dbReference type="InterPro" id="IPR042099">
    <property type="entry name" value="ANL_N_sf"/>
</dbReference>
<dbReference type="SUPFAM" id="SSF56801">
    <property type="entry name" value="Acetyl-CoA synthetase-like"/>
    <property type="match status" value="1"/>
</dbReference>
<dbReference type="PROSITE" id="PS00455">
    <property type="entry name" value="AMP_BINDING"/>
    <property type="match status" value="1"/>
</dbReference>
<keyword evidence="4" id="KW-1185">Reference proteome</keyword>
<evidence type="ECO:0000259" key="2">
    <source>
        <dbReference type="Pfam" id="PF13193"/>
    </source>
</evidence>